<dbReference type="Proteomes" id="UP000078049">
    <property type="component" value="Chromosome"/>
</dbReference>
<protein>
    <submittedName>
        <fullName evidence="1">Uncharacterized protein</fullName>
    </submittedName>
</protein>
<accession>A0A1A9HBH7</accession>
<evidence type="ECO:0000313" key="2">
    <source>
        <dbReference type="Proteomes" id="UP000078049"/>
    </source>
</evidence>
<name>A0A1A9HBH7_HELPX</name>
<dbReference type="AlphaFoldDB" id="A0A1A9HBH7"/>
<dbReference type="EMBL" id="CP011485">
    <property type="protein sequence ID" value="ANH47083.1"/>
    <property type="molecule type" value="Genomic_DNA"/>
</dbReference>
<sequence length="80" mass="9248">MKCQKLIWQKPRALFFMLANHQSIRSVIDLKSQCIFNLIKLHTLSNTDNIFPIKIIDSSSSDFIKQATACYLFSKDCAHQ</sequence>
<reference evidence="1 2" key="1">
    <citation type="submission" date="2014-04" db="EMBL/GenBank/DDBJ databases">
        <title>Detecting global and local adaptation in a worldwide sample of Helicobacter pylori genomes.</title>
        <authorList>
            <person name="Montano V."/>
            <person name="Didelot X."/>
            <person name="Foll M."/>
            <person name="Linz B."/>
            <person name="Reinhardt R."/>
            <person name="Suerbaum S."/>
            <person name="Moodley Y."/>
            <person name="Jensen J.D."/>
        </authorList>
    </citation>
    <scope>NUCLEOTIDE SEQUENCE [LARGE SCALE GENOMIC DNA]</scope>
    <source>
        <strain evidence="2">ausabrJ05</strain>
    </source>
</reference>
<evidence type="ECO:0000313" key="1">
    <source>
        <dbReference type="EMBL" id="ANH47083.1"/>
    </source>
</evidence>
<proteinExistence type="predicted"/>
<dbReference type="PATRIC" id="fig|210.2440.peg.923"/>
<organism evidence="1 2">
    <name type="scientific">Helicobacter pylori</name>
    <name type="common">Campylobacter pylori</name>
    <dbReference type="NCBI Taxonomy" id="210"/>
    <lineage>
        <taxon>Bacteria</taxon>
        <taxon>Pseudomonadati</taxon>
        <taxon>Campylobacterota</taxon>
        <taxon>Epsilonproteobacteria</taxon>
        <taxon>Campylobacterales</taxon>
        <taxon>Helicobacteraceae</taxon>
        <taxon>Helicobacter</taxon>
    </lineage>
</organism>
<gene>
    <name evidence="1" type="ORF">AA973_04485</name>
</gene>